<dbReference type="AlphaFoldDB" id="A0A381UDS0"/>
<evidence type="ECO:0000256" key="4">
    <source>
        <dbReference type="ARBA" id="ARBA00022605"/>
    </source>
</evidence>
<dbReference type="Pfam" id="PF01502">
    <property type="entry name" value="PRA-CH"/>
    <property type="match status" value="1"/>
</dbReference>
<feature type="domain" description="Phosphoribosyl-AMP cyclohydrolase" evidence="7">
    <location>
        <begin position="46"/>
        <end position="120"/>
    </location>
</feature>
<dbReference type="InterPro" id="IPR038019">
    <property type="entry name" value="PRib_AMP_CycHydrolase_sf"/>
</dbReference>
<proteinExistence type="predicted"/>
<comment type="pathway">
    <text evidence="2">Amino-acid biosynthesis; L-histidine biosynthesis; L-histidine from 5-phospho-alpha-D-ribose 1-diphosphate: step 3/9.</text>
</comment>
<keyword evidence="5" id="KW-0378">Hydrolase</keyword>
<dbReference type="GO" id="GO:0004635">
    <property type="term" value="F:phosphoribosyl-AMP cyclohydrolase activity"/>
    <property type="evidence" value="ECO:0007669"/>
    <property type="project" value="UniProtKB-EC"/>
</dbReference>
<dbReference type="GO" id="GO:0000105">
    <property type="term" value="P:L-histidine biosynthetic process"/>
    <property type="evidence" value="ECO:0007669"/>
    <property type="project" value="UniProtKB-UniPathway"/>
</dbReference>
<organism evidence="8">
    <name type="scientific">marine metagenome</name>
    <dbReference type="NCBI Taxonomy" id="408172"/>
    <lineage>
        <taxon>unclassified sequences</taxon>
        <taxon>metagenomes</taxon>
        <taxon>ecological metagenomes</taxon>
    </lineage>
</organism>
<evidence type="ECO:0000256" key="5">
    <source>
        <dbReference type="ARBA" id="ARBA00022801"/>
    </source>
</evidence>
<evidence type="ECO:0000259" key="7">
    <source>
        <dbReference type="Pfam" id="PF01502"/>
    </source>
</evidence>
<evidence type="ECO:0000313" key="8">
    <source>
        <dbReference type="EMBL" id="SVA26362.1"/>
    </source>
</evidence>
<dbReference type="NCBIfam" id="NF000768">
    <property type="entry name" value="PRK00051.1"/>
    <property type="match status" value="1"/>
</dbReference>
<name>A0A381UDS0_9ZZZZ</name>
<evidence type="ECO:0000256" key="3">
    <source>
        <dbReference type="ARBA" id="ARBA00012721"/>
    </source>
</evidence>
<dbReference type="UniPathway" id="UPA00031">
    <property type="reaction ID" value="UER00008"/>
</dbReference>
<protein>
    <recommendedName>
        <fullName evidence="3">phosphoribosyl-AMP cyclohydrolase</fullName>
        <ecNumber evidence="3">3.5.4.19</ecNumber>
    </recommendedName>
</protein>
<dbReference type="EMBL" id="UINC01006245">
    <property type="protein sequence ID" value="SVA26362.1"/>
    <property type="molecule type" value="Genomic_DNA"/>
</dbReference>
<gene>
    <name evidence="8" type="ORF">METZ01_LOCUS79216</name>
</gene>
<sequence length="161" mass="18309">VKTTNIFSERTSIKQVEEGDELAPKFNSKGLIPVVTTDAESGELLMHGFMNQKALELSIETGEMHYYSRSRQKIWLKGETSGFKQTIHELLIDDDQDAVWAKVTATGGASCHVGYRSCFYRRINLDRNINSDQKAKLQFTETKKVFEPTEVYPEESNPTKL</sequence>
<accession>A0A381UDS0</accession>
<dbReference type="FunFam" id="3.10.20.810:FF:000001">
    <property type="entry name" value="Histidine biosynthesis bifunctional protein HisIE"/>
    <property type="match status" value="1"/>
</dbReference>
<dbReference type="PANTHER" id="PTHR42945:SF1">
    <property type="entry name" value="HISTIDINE BIOSYNTHESIS BIFUNCTIONAL PROTEIN HIS7"/>
    <property type="match status" value="1"/>
</dbReference>
<dbReference type="Gene3D" id="3.10.20.810">
    <property type="entry name" value="Phosphoribosyl-AMP cyclohydrolase"/>
    <property type="match status" value="1"/>
</dbReference>
<feature type="non-terminal residue" evidence="8">
    <location>
        <position position="1"/>
    </location>
</feature>
<evidence type="ECO:0000256" key="2">
    <source>
        <dbReference type="ARBA" id="ARBA00005169"/>
    </source>
</evidence>
<comment type="catalytic activity">
    <reaction evidence="1">
        <text>1-(5-phospho-beta-D-ribosyl)-5'-AMP + H2O = 1-(5-phospho-beta-D-ribosyl)-5-[(5-phospho-beta-D-ribosylamino)methylideneamino]imidazole-4-carboxamide</text>
        <dbReference type="Rhea" id="RHEA:20049"/>
        <dbReference type="ChEBI" id="CHEBI:15377"/>
        <dbReference type="ChEBI" id="CHEBI:58435"/>
        <dbReference type="ChEBI" id="CHEBI:59457"/>
        <dbReference type="EC" id="3.5.4.19"/>
    </reaction>
</comment>
<keyword evidence="4" id="KW-0028">Amino-acid biosynthesis</keyword>
<dbReference type="EC" id="3.5.4.19" evidence="3"/>
<dbReference type="Gene3D" id="4.10.80.70">
    <property type="match status" value="1"/>
</dbReference>
<dbReference type="InterPro" id="IPR002496">
    <property type="entry name" value="PRib_AMP_CycHydrolase_dom"/>
</dbReference>
<dbReference type="SUPFAM" id="SSF141734">
    <property type="entry name" value="HisI-like"/>
    <property type="match status" value="1"/>
</dbReference>
<keyword evidence="6" id="KW-0368">Histidine biosynthesis</keyword>
<dbReference type="PANTHER" id="PTHR42945">
    <property type="entry name" value="HISTIDINE BIOSYNTHESIS BIFUNCTIONAL PROTEIN"/>
    <property type="match status" value="1"/>
</dbReference>
<evidence type="ECO:0000256" key="6">
    <source>
        <dbReference type="ARBA" id="ARBA00023102"/>
    </source>
</evidence>
<dbReference type="GO" id="GO:0004636">
    <property type="term" value="F:phosphoribosyl-ATP diphosphatase activity"/>
    <property type="evidence" value="ECO:0007669"/>
    <property type="project" value="UniProtKB-ARBA"/>
</dbReference>
<reference evidence="8" key="1">
    <citation type="submission" date="2018-05" db="EMBL/GenBank/DDBJ databases">
        <authorList>
            <person name="Lanie J.A."/>
            <person name="Ng W.-L."/>
            <person name="Kazmierczak K.M."/>
            <person name="Andrzejewski T.M."/>
            <person name="Davidsen T.M."/>
            <person name="Wayne K.J."/>
            <person name="Tettelin H."/>
            <person name="Glass J.I."/>
            <person name="Rusch D."/>
            <person name="Podicherti R."/>
            <person name="Tsui H.-C.T."/>
            <person name="Winkler M.E."/>
        </authorList>
    </citation>
    <scope>NUCLEOTIDE SEQUENCE</scope>
</reference>
<evidence type="ECO:0000256" key="1">
    <source>
        <dbReference type="ARBA" id="ARBA00000024"/>
    </source>
</evidence>